<evidence type="ECO:0000256" key="2">
    <source>
        <dbReference type="ARBA" id="ARBA00022679"/>
    </source>
</evidence>
<keyword evidence="1" id="KW-0489">Methyltransferase</keyword>
<keyword evidence="4" id="KW-0472">Membrane</keyword>
<comment type="caution">
    <text evidence="5">The sequence shown here is derived from an EMBL/GenBank/DDBJ whole genome shotgun (WGS) entry which is preliminary data.</text>
</comment>
<dbReference type="GO" id="GO:0032259">
    <property type="term" value="P:methylation"/>
    <property type="evidence" value="ECO:0007669"/>
    <property type="project" value="UniProtKB-KW"/>
</dbReference>
<keyword evidence="2" id="KW-0808">Transferase</keyword>
<feature type="transmembrane region" description="Helical" evidence="4">
    <location>
        <begin position="6"/>
        <end position="23"/>
    </location>
</feature>
<dbReference type="GO" id="GO:0016279">
    <property type="term" value="F:protein-lysine N-methyltransferase activity"/>
    <property type="evidence" value="ECO:0007669"/>
    <property type="project" value="InterPro"/>
</dbReference>
<evidence type="ECO:0000313" key="5">
    <source>
        <dbReference type="EMBL" id="OGZ89458.1"/>
    </source>
</evidence>
<reference evidence="5 6" key="1">
    <citation type="journal article" date="2016" name="Nat. Commun.">
        <title>Thousands of microbial genomes shed light on interconnected biogeochemical processes in an aquifer system.</title>
        <authorList>
            <person name="Anantharaman K."/>
            <person name="Brown C.T."/>
            <person name="Hug L.A."/>
            <person name="Sharon I."/>
            <person name="Castelle C.J."/>
            <person name="Probst A.J."/>
            <person name="Thomas B.C."/>
            <person name="Singh A."/>
            <person name="Wilkins M.J."/>
            <person name="Karaoz U."/>
            <person name="Brodie E.L."/>
            <person name="Williams K.H."/>
            <person name="Hubbard S.S."/>
            <person name="Banfield J.F."/>
        </authorList>
    </citation>
    <scope>NUCLEOTIDE SEQUENCE [LARGE SCALE GENOMIC DNA]</scope>
</reference>
<evidence type="ECO:0000256" key="3">
    <source>
        <dbReference type="ARBA" id="ARBA00022691"/>
    </source>
</evidence>
<evidence type="ECO:0008006" key="7">
    <source>
        <dbReference type="Google" id="ProtNLM"/>
    </source>
</evidence>
<sequence>MNFVDIFYYIFIVLLFSAGYACWKGAPWVPTRKNDVERFLKLADIKPGQKFYDLGCGDGRLVIAAAKMGADATGFELSLAQYLHTKINILLSVIPAPARGWSALGGKAGIQRKMQRPWIPNQVGNDIIKIKFQDFWNVNLSDANIVYLFLMQGVYPKLKTKFEKELKPGTKVIVYAWPIEGWTPIKIDQSSNSLPIYLYQR</sequence>
<evidence type="ECO:0000313" key="6">
    <source>
        <dbReference type="Proteomes" id="UP000178935"/>
    </source>
</evidence>
<dbReference type="Proteomes" id="UP000178935">
    <property type="component" value="Unassembled WGS sequence"/>
</dbReference>
<evidence type="ECO:0000256" key="4">
    <source>
        <dbReference type="SAM" id="Phobius"/>
    </source>
</evidence>
<dbReference type="InterPro" id="IPR026170">
    <property type="entry name" value="FAM173A/B"/>
</dbReference>
<dbReference type="Gene3D" id="3.40.50.150">
    <property type="entry name" value="Vaccinia Virus protein VP39"/>
    <property type="match status" value="1"/>
</dbReference>
<keyword evidence="4" id="KW-1133">Transmembrane helix</keyword>
<keyword evidence="3" id="KW-0949">S-adenosyl-L-methionine</keyword>
<dbReference type="InterPro" id="IPR029063">
    <property type="entry name" value="SAM-dependent_MTases_sf"/>
</dbReference>
<dbReference type="AlphaFoldDB" id="A0A1G2JT70"/>
<organism evidence="5 6">
    <name type="scientific">Candidatus Staskawiczbacteria bacterium RIFOXYD1_FULL_32_13</name>
    <dbReference type="NCBI Taxonomy" id="1802234"/>
    <lineage>
        <taxon>Bacteria</taxon>
        <taxon>Candidatus Staskawicziibacteriota</taxon>
    </lineage>
</organism>
<dbReference type="SUPFAM" id="SSF53335">
    <property type="entry name" value="S-adenosyl-L-methionine-dependent methyltransferases"/>
    <property type="match status" value="1"/>
</dbReference>
<dbReference type="EMBL" id="MHPU01000007">
    <property type="protein sequence ID" value="OGZ89458.1"/>
    <property type="molecule type" value="Genomic_DNA"/>
</dbReference>
<keyword evidence="4" id="KW-0812">Transmembrane</keyword>
<name>A0A1G2JT70_9BACT</name>
<gene>
    <name evidence="5" type="ORF">A2561_01620</name>
</gene>
<dbReference type="PANTHER" id="PTHR13610">
    <property type="entry name" value="METHYLTRANSFERASE DOMAIN-CONTAINING PROTEIN"/>
    <property type="match status" value="1"/>
</dbReference>
<evidence type="ECO:0000256" key="1">
    <source>
        <dbReference type="ARBA" id="ARBA00022603"/>
    </source>
</evidence>
<accession>A0A1G2JT70</accession>
<proteinExistence type="predicted"/>
<protein>
    <recommendedName>
        <fullName evidence="7">DOT1 domain-containing protein</fullName>
    </recommendedName>
</protein>
<dbReference type="PANTHER" id="PTHR13610:SF9">
    <property type="entry name" value="FI06469P"/>
    <property type="match status" value="1"/>
</dbReference>